<reference evidence="4" key="1">
    <citation type="submission" date="2020-01" db="EMBL/GenBank/DDBJ databases">
        <title>Sphingomonas sp. strain CSW-10.</title>
        <authorList>
            <person name="Chen W.-M."/>
        </authorList>
    </citation>
    <scope>NUCLEOTIDE SEQUENCE [LARGE SCALE GENOMIC DNA]</scope>
    <source>
        <strain evidence="4">NST-5</strain>
    </source>
</reference>
<evidence type="ECO:0000313" key="3">
    <source>
        <dbReference type="EMBL" id="NBL63590.1"/>
    </source>
</evidence>
<keyword evidence="4" id="KW-1185">Reference proteome</keyword>
<comment type="caution">
    <text evidence="3">The sequence shown here is derived from an EMBL/GenBank/DDBJ whole genome shotgun (WGS) entry which is preliminary data.</text>
</comment>
<name>A0ABW9Z647_9FLAO</name>
<dbReference type="Gene3D" id="1.20.1260.10">
    <property type="match status" value="1"/>
</dbReference>
<feature type="compositionally biased region" description="Polar residues" evidence="1">
    <location>
        <begin position="120"/>
        <end position="134"/>
    </location>
</feature>
<feature type="compositionally biased region" description="Basic and acidic residues" evidence="1">
    <location>
        <begin position="135"/>
        <end position="149"/>
    </location>
</feature>
<dbReference type="Pfam" id="PF09537">
    <property type="entry name" value="DUF2383"/>
    <property type="match status" value="1"/>
</dbReference>
<accession>A0ABW9Z647</accession>
<organism evidence="3 4">
    <name type="scientific">Flavobacterium ichthyis</name>
    <dbReference type="NCBI Taxonomy" id="2698827"/>
    <lineage>
        <taxon>Bacteria</taxon>
        <taxon>Pseudomonadati</taxon>
        <taxon>Bacteroidota</taxon>
        <taxon>Flavobacteriia</taxon>
        <taxon>Flavobacteriales</taxon>
        <taxon>Flavobacteriaceae</taxon>
        <taxon>Flavobacterium</taxon>
    </lineage>
</organism>
<dbReference type="SUPFAM" id="SSF47240">
    <property type="entry name" value="Ferritin-like"/>
    <property type="match status" value="1"/>
</dbReference>
<dbReference type="InterPro" id="IPR019052">
    <property type="entry name" value="DUF2383"/>
</dbReference>
<evidence type="ECO:0000256" key="1">
    <source>
        <dbReference type="SAM" id="MobiDB-lite"/>
    </source>
</evidence>
<gene>
    <name evidence="3" type="ORF">GV828_00060</name>
</gene>
<dbReference type="NCBIfam" id="TIGR02284">
    <property type="entry name" value="PA2169 family four-helix-bundle protein"/>
    <property type="match status" value="1"/>
</dbReference>
<dbReference type="InterPro" id="IPR011971">
    <property type="entry name" value="CHP02284"/>
</dbReference>
<dbReference type="InterPro" id="IPR012347">
    <property type="entry name" value="Ferritin-like"/>
</dbReference>
<feature type="domain" description="DUF2383" evidence="2">
    <location>
        <begin position="7"/>
        <end position="114"/>
    </location>
</feature>
<sequence length="149" mass="16611">MENQKSIDALNKLVEINNDRVEGYETASKETTDADLKSLFAGLQATSQDNLSELHAEVTRLGGKPEDGTRITGKFFRAWMDVKAALAGNERKAILESCEFGEDKALEVYEDVLENANGNLSDSQRQLATNQQQRLRADHDRVKALRDAQ</sequence>
<dbReference type="RefSeq" id="WP_166535429.1">
    <property type="nucleotide sequence ID" value="NZ_JAABLM010000001.1"/>
</dbReference>
<dbReference type="Proteomes" id="UP000798602">
    <property type="component" value="Unassembled WGS sequence"/>
</dbReference>
<dbReference type="InterPro" id="IPR016920">
    <property type="entry name" value="UCP029477"/>
</dbReference>
<dbReference type="InterPro" id="IPR009078">
    <property type="entry name" value="Ferritin-like_SF"/>
</dbReference>
<feature type="region of interest" description="Disordered" evidence="1">
    <location>
        <begin position="120"/>
        <end position="149"/>
    </location>
</feature>
<protein>
    <submittedName>
        <fullName evidence="3">PA2169 family four-helix-bundle protein</fullName>
    </submittedName>
</protein>
<evidence type="ECO:0000313" key="4">
    <source>
        <dbReference type="Proteomes" id="UP000798602"/>
    </source>
</evidence>
<evidence type="ECO:0000259" key="2">
    <source>
        <dbReference type="Pfam" id="PF09537"/>
    </source>
</evidence>
<dbReference type="PIRSF" id="PIRSF029477">
    <property type="entry name" value="UCP029477"/>
    <property type="match status" value="1"/>
</dbReference>
<dbReference type="EMBL" id="JAABLM010000001">
    <property type="protein sequence ID" value="NBL63590.1"/>
    <property type="molecule type" value="Genomic_DNA"/>
</dbReference>
<proteinExistence type="predicted"/>